<evidence type="ECO:0000313" key="2">
    <source>
        <dbReference type="Proteomes" id="UP000184383"/>
    </source>
</evidence>
<dbReference type="Proteomes" id="UP000184383">
    <property type="component" value="Unassembled WGS sequence"/>
</dbReference>
<dbReference type="EMBL" id="KV878212">
    <property type="protein sequence ID" value="OJJ35960.1"/>
    <property type="molecule type" value="Genomic_DNA"/>
</dbReference>
<keyword evidence="2" id="KW-1185">Reference proteome</keyword>
<dbReference type="GeneID" id="63751343"/>
<dbReference type="OrthoDB" id="3880401at2759"/>
<gene>
    <name evidence="1" type="ORF">ASPWEDRAFT_41184</name>
</gene>
<sequence length="230" mass="25692">MDSHRSKIPRQLFHVILTTSHLKKNPNNLVESVRVPGTYTSLPAAKAAAHSCLFDAGYERDWFDVYETNTDVFEYSSLHERTGLAVLAVANDGTTFRVRINTTPNTRGLSSDLPDNRVTTPLYYVIQADAEYDADEGSAIRDVIIEKIFESYEEAEAFARTALLSEEDGITKEDFAEYHEAVANEKDCGYGENVLVHAVSDYGVNYLISVIKNQVLEATHLAEASMRISF</sequence>
<evidence type="ECO:0000313" key="1">
    <source>
        <dbReference type="EMBL" id="OJJ35960.1"/>
    </source>
</evidence>
<proteinExistence type="predicted"/>
<accession>A0A1L9RLX9</accession>
<name>A0A1L9RLX9_ASPWE</name>
<dbReference type="AlphaFoldDB" id="A0A1L9RLX9"/>
<dbReference type="RefSeq" id="XP_040689636.1">
    <property type="nucleotide sequence ID" value="XM_040835495.1"/>
</dbReference>
<reference evidence="2" key="1">
    <citation type="journal article" date="2017" name="Genome Biol.">
        <title>Comparative genomics reveals high biological diversity and specific adaptations in the industrially and medically important fungal genus Aspergillus.</title>
        <authorList>
            <person name="de Vries R.P."/>
            <person name="Riley R."/>
            <person name="Wiebenga A."/>
            <person name="Aguilar-Osorio G."/>
            <person name="Amillis S."/>
            <person name="Uchima C.A."/>
            <person name="Anderluh G."/>
            <person name="Asadollahi M."/>
            <person name="Askin M."/>
            <person name="Barry K."/>
            <person name="Battaglia E."/>
            <person name="Bayram O."/>
            <person name="Benocci T."/>
            <person name="Braus-Stromeyer S.A."/>
            <person name="Caldana C."/>
            <person name="Canovas D."/>
            <person name="Cerqueira G.C."/>
            <person name="Chen F."/>
            <person name="Chen W."/>
            <person name="Choi C."/>
            <person name="Clum A."/>
            <person name="Dos Santos R.A."/>
            <person name="Damasio A.R."/>
            <person name="Diallinas G."/>
            <person name="Emri T."/>
            <person name="Fekete E."/>
            <person name="Flipphi M."/>
            <person name="Freyberg S."/>
            <person name="Gallo A."/>
            <person name="Gournas C."/>
            <person name="Habgood R."/>
            <person name="Hainaut M."/>
            <person name="Harispe M.L."/>
            <person name="Henrissat B."/>
            <person name="Hilden K.S."/>
            <person name="Hope R."/>
            <person name="Hossain A."/>
            <person name="Karabika E."/>
            <person name="Karaffa L."/>
            <person name="Karanyi Z."/>
            <person name="Krasevec N."/>
            <person name="Kuo A."/>
            <person name="Kusch H."/>
            <person name="LaButti K."/>
            <person name="Lagendijk E.L."/>
            <person name="Lapidus A."/>
            <person name="Levasseur A."/>
            <person name="Lindquist E."/>
            <person name="Lipzen A."/>
            <person name="Logrieco A.F."/>
            <person name="MacCabe A."/>
            <person name="Maekelae M.R."/>
            <person name="Malavazi I."/>
            <person name="Melin P."/>
            <person name="Meyer V."/>
            <person name="Mielnichuk N."/>
            <person name="Miskei M."/>
            <person name="Molnar A.P."/>
            <person name="Mule G."/>
            <person name="Ngan C.Y."/>
            <person name="Orejas M."/>
            <person name="Orosz E."/>
            <person name="Ouedraogo J.P."/>
            <person name="Overkamp K.M."/>
            <person name="Park H.-S."/>
            <person name="Perrone G."/>
            <person name="Piumi F."/>
            <person name="Punt P.J."/>
            <person name="Ram A.F."/>
            <person name="Ramon A."/>
            <person name="Rauscher S."/>
            <person name="Record E."/>
            <person name="Riano-Pachon D.M."/>
            <person name="Robert V."/>
            <person name="Roehrig J."/>
            <person name="Ruller R."/>
            <person name="Salamov A."/>
            <person name="Salih N.S."/>
            <person name="Samson R.A."/>
            <person name="Sandor E."/>
            <person name="Sanguinetti M."/>
            <person name="Schuetze T."/>
            <person name="Sepcic K."/>
            <person name="Shelest E."/>
            <person name="Sherlock G."/>
            <person name="Sophianopoulou V."/>
            <person name="Squina F.M."/>
            <person name="Sun H."/>
            <person name="Susca A."/>
            <person name="Todd R.B."/>
            <person name="Tsang A."/>
            <person name="Unkles S.E."/>
            <person name="van de Wiele N."/>
            <person name="van Rossen-Uffink D."/>
            <person name="Oliveira J.V."/>
            <person name="Vesth T.C."/>
            <person name="Visser J."/>
            <person name="Yu J.-H."/>
            <person name="Zhou M."/>
            <person name="Andersen M.R."/>
            <person name="Archer D.B."/>
            <person name="Baker S.E."/>
            <person name="Benoit I."/>
            <person name="Brakhage A.A."/>
            <person name="Braus G.H."/>
            <person name="Fischer R."/>
            <person name="Frisvad J.C."/>
            <person name="Goldman G.H."/>
            <person name="Houbraken J."/>
            <person name="Oakley B."/>
            <person name="Pocsi I."/>
            <person name="Scazzocchio C."/>
            <person name="Seiboth B."/>
            <person name="vanKuyk P.A."/>
            <person name="Wortman J."/>
            <person name="Dyer P.S."/>
            <person name="Grigoriev I.V."/>
        </authorList>
    </citation>
    <scope>NUCLEOTIDE SEQUENCE [LARGE SCALE GENOMIC DNA]</scope>
    <source>
        <strain evidence="2">DTO 134E9</strain>
    </source>
</reference>
<protein>
    <submittedName>
        <fullName evidence="1">Uncharacterized protein</fullName>
    </submittedName>
</protein>
<dbReference type="VEuPathDB" id="FungiDB:ASPWEDRAFT_41184"/>
<organism evidence="1 2">
    <name type="scientific">Aspergillus wentii DTO 134E9</name>
    <dbReference type="NCBI Taxonomy" id="1073089"/>
    <lineage>
        <taxon>Eukaryota</taxon>
        <taxon>Fungi</taxon>
        <taxon>Dikarya</taxon>
        <taxon>Ascomycota</taxon>
        <taxon>Pezizomycotina</taxon>
        <taxon>Eurotiomycetes</taxon>
        <taxon>Eurotiomycetidae</taxon>
        <taxon>Eurotiales</taxon>
        <taxon>Aspergillaceae</taxon>
        <taxon>Aspergillus</taxon>
        <taxon>Aspergillus subgen. Cremei</taxon>
    </lineage>
</organism>